<name>A0A1V4SKI7_RUMHU</name>
<dbReference type="Gene3D" id="2.160.20.10">
    <property type="entry name" value="Single-stranded right-handed beta-helix, Pectin lyase-like"/>
    <property type="match status" value="1"/>
</dbReference>
<evidence type="ECO:0000256" key="2">
    <source>
        <dbReference type="ARBA" id="ARBA00022525"/>
    </source>
</evidence>
<dbReference type="SMART" id="SM00710">
    <property type="entry name" value="PbH1"/>
    <property type="match status" value="3"/>
</dbReference>
<dbReference type="InterPro" id="IPR012334">
    <property type="entry name" value="Pectin_lyas_fold"/>
</dbReference>
<dbReference type="InterPro" id="IPR006626">
    <property type="entry name" value="PbH1"/>
</dbReference>
<keyword evidence="2" id="KW-0964">Secreted</keyword>
<dbReference type="OrthoDB" id="1730265at2"/>
<dbReference type="EMBL" id="MZGX01000009">
    <property type="protein sequence ID" value="OPX44409.1"/>
    <property type="molecule type" value="Genomic_DNA"/>
</dbReference>
<proteinExistence type="predicted"/>
<evidence type="ECO:0000256" key="1">
    <source>
        <dbReference type="ARBA" id="ARBA00004613"/>
    </source>
</evidence>
<dbReference type="AlphaFoldDB" id="A0A1V4SKI7"/>
<comment type="subcellular location">
    <subcellularLocation>
        <location evidence="1">Secreted</location>
    </subcellularLocation>
</comment>
<dbReference type="Pfam" id="PF24517">
    <property type="entry name" value="CBM96"/>
    <property type="match status" value="1"/>
</dbReference>
<dbReference type="InterPro" id="IPR011050">
    <property type="entry name" value="Pectin_lyase_fold/virulence"/>
</dbReference>
<protein>
    <recommendedName>
        <fullName evidence="4">Carbohydrate-binding module family 96 domain-containing protein</fullName>
    </recommendedName>
</protein>
<gene>
    <name evidence="5" type="ORF">CLHUN_17080</name>
</gene>
<evidence type="ECO:0000256" key="3">
    <source>
        <dbReference type="ARBA" id="ARBA00022729"/>
    </source>
</evidence>
<dbReference type="InterPro" id="IPR055372">
    <property type="entry name" value="CBM96"/>
</dbReference>
<comment type="caution">
    <text evidence="5">The sequence shown here is derived from an EMBL/GenBank/DDBJ whole genome shotgun (WGS) entry which is preliminary data.</text>
</comment>
<dbReference type="STRING" id="48256.CLHUN_17080"/>
<dbReference type="GO" id="GO:0005576">
    <property type="term" value="C:extracellular region"/>
    <property type="evidence" value="ECO:0007669"/>
    <property type="project" value="UniProtKB-SubCell"/>
</dbReference>
<dbReference type="NCBIfam" id="NF033679">
    <property type="entry name" value="DNRLRE_dom"/>
    <property type="match status" value="1"/>
</dbReference>
<evidence type="ECO:0000313" key="6">
    <source>
        <dbReference type="Proteomes" id="UP000191554"/>
    </source>
</evidence>
<evidence type="ECO:0000259" key="4">
    <source>
        <dbReference type="Pfam" id="PF24517"/>
    </source>
</evidence>
<dbReference type="Gene3D" id="2.60.120.40">
    <property type="match status" value="1"/>
</dbReference>
<reference evidence="5 6" key="1">
    <citation type="submission" date="2017-03" db="EMBL/GenBank/DDBJ databases">
        <title>Genome sequence of Clostridium hungatei DSM 14427.</title>
        <authorList>
            <person name="Poehlein A."/>
            <person name="Daniel R."/>
        </authorList>
    </citation>
    <scope>NUCLEOTIDE SEQUENCE [LARGE SCALE GENOMIC DNA]</scope>
    <source>
        <strain evidence="5 6">DSM 14427</strain>
    </source>
</reference>
<sequence>MPPVVLTVAQNSFVSSEQPQDNFSYQPLLYTGKDEAFGNCISLLKFDFTAVATNAVDSAFLQLTVILKSEQNASTIVVGRVTESFDSAYVTYENMPAATPVPSECKVTSEDLYKTVQIDITQLVNDWLGGVHVNYGLALTNPDEVSLVQFGSDNISWKPYFPKLVLNYDRAVYKEEVKAYGYAYHTGNTRISPSESIPFNTSGLLSRVTHNPDSGTLTIEDSGTYAVWFTVNGNMANQFALYANNSLIPGTTYEIGSEAANTGMSIVNLKSGDELTLKNRSRMEIIELTNWLEGTKGNISASILILKIDAVQEDQAEPLLAVNEAASEVEMRIALTAYGLNVDLADFDAVSGNQQSQVLNELIQNRPEKGYAGTAEIQAVLDNAIEFSLDYLNIYVEADAEKGAGNSFHPVGTVEEAISLVETGGTIHLSGDFYTIGSLNIDKEGITLLGEENPHISSSAGFIPVILNAPGITLNGISITNTGISTELVRIMSSDARIVNCNLTGPGKPRSSKLLAGISAAGESAENFVIENNRISSLDTGIHLMELSEGILAGNNISDTRCGIYVDGAFSQMAENNWLGLPNDTDIKITRRTGPGAPYEDIEEISENNNNAVVVDERTL</sequence>
<organism evidence="5 6">
    <name type="scientific">Ruminiclostridium hungatei</name>
    <name type="common">Clostridium hungatei</name>
    <dbReference type="NCBI Taxonomy" id="48256"/>
    <lineage>
        <taxon>Bacteria</taxon>
        <taxon>Bacillati</taxon>
        <taxon>Bacillota</taxon>
        <taxon>Clostridia</taxon>
        <taxon>Eubacteriales</taxon>
        <taxon>Oscillospiraceae</taxon>
        <taxon>Ruminiclostridium</taxon>
    </lineage>
</organism>
<accession>A0A1V4SKI7</accession>
<evidence type="ECO:0000313" key="5">
    <source>
        <dbReference type="EMBL" id="OPX44409.1"/>
    </source>
</evidence>
<keyword evidence="6" id="KW-1185">Reference proteome</keyword>
<dbReference type="SUPFAM" id="SSF51126">
    <property type="entry name" value="Pectin lyase-like"/>
    <property type="match status" value="1"/>
</dbReference>
<feature type="domain" description="Carbohydrate-binding module family 96" evidence="4">
    <location>
        <begin position="5"/>
        <end position="157"/>
    </location>
</feature>
<dbReference type="RefSeq" id="WP_080064152.1">
    <property type="nucleotide sequence ID" value="NZ_MZGX01000009.1"/>
</dbReference>
<dbReference type="InterPro" id="IPR008983">
    <property type="entry name" value="Tumour_necrosis_fac-like_dom"/>
</dbReference>
<dbReference type="Proteomes" id="UP000191554">
    <property type="component" value="Unassembled WGS sequence"/>
</dbReference>
<keyword evidence="3" id="KW-0732">Signal</keyword>